<sequence>MADKKVALITGGASGIGLFTAKHLAAQGWHVSIADLNQEDGEAAAKEIDGIFTKTNVTSYKDMAKVFSNTWEKYGRIDFVFANAGILDVADFYLESETLPPPEPSLLTSRVNTDGAIYSAYLSMHYFRKNPVRGGDLIVTSSGSSLYSAAILPIYCASKYAVNGLVRSLGEELKNEGIKVNAILPSAVPTNIGLPPKLVRLGIQPTLPDDKITKPEHVLIAIQELLDDPTAFGETLEIRGTKRYRRKQPPYPDDTMAFLTGDKRL</sequence>
<evidence type="ECO:0000256" key="3">
    <source>
        <dbReference type="ARBA" id="ARBA00023002"/>
    </source>
</evidence>
<keyword evidence="5" id="KW-1185">Reference proteome</keyword>
<dbReference type="InterPro" id="IPR020904">
    <property type="entry name" value="Sc_DH/Rdtase_CS"/>
</dbReference>
<dbReference type="SUPFAM" id="SSF51735">
    <property type="entry name" value="NAD(P)-binding Rossmann-fold domains"/>
    <property type="match status" value="1"/>
</dbReference>
<dbReference type="Pfam" id="PF00106">
    <property type="entry name" value="adh_short"/>
    <property type="match status" value="1"/>
</dbReference>
<gene>
    <name evidence="4" type="ORF">K432DRAFT_328884</name>
</gene>
<protein>
    <submittedName>
        <fullName evidence="4">NAD(P)-binding protein</fullName>
    </submittedName>
</protein>
<dbReference type="PANTHER" id="PTHR43180">
    <property type="entry name" value="3-OXOACYL-(ACYL-CARRIER-PROTEIN) REDUCTASE (AFU_ORTHOLOGUE AFUA_6G11210)"/>
    <property type="match status" value="1"/>
</dbReference>
<comment type="similarity">
    <text evidence="1">Belongs to the short-chain dehydrogenases/reductases (SDR) family.</text>
</comment>
<dbReference type="EMBL" id="KV744974">
    <property type="protein sequence ID" value="OCK80103.1"/>
    <property type="molecule type" value="Genomic_DNA"/>
</dbReference>
<evidence type="ECO:0000256" key="1">
    <source>
        <dbReference type="ARBA" id="ARBA00006484"/>
    </source>
</evidence>
<evidence type="ECO:0000313" key="5">
    <source>
        <dbReference type="Proteomes" id="UP000250266"/>
    </source>
</evidence>
<accession>A0A8E2JF18</accession>
<dbReference type="PRINTS" id="PR00081">
    <property type="entry name" value="GDHRDH"/>
</dbReference>
<dbReference type="AlphaFoldDB" id="A0A8E2JF18"/>
<proteinExistence type="inferred from homology"/>
<organism evidence="4 5">
    <name type="scientific">Lepidopterella palustris CBS 459.81</name>
    <dbReference type="NCBI Taxonomy" id="1314670"/>
    <lineage>
        <taxon>Eukaryota</taxon>
        <taxon>Fungi</taxon>
        <taxon>Dikarya</taxon>
        <taxon>Ascomycota</taxon>
        <taxon>Pezizomycotina</taxon>
        <taxon>Dothideomycetes</taxon>
        <taxon>Pleosporomycetidae</taxon>
        <taxon>Mytilinidiales</taxon>
        <taxon>Argynnaceae</taxon>
        <taxon>Lepidopterella</taxon>
    </lineage>
</organism>
<dbReference type="GO" id="GO:0016491">
    <property type="term" value="F:oxidoreductase activity"/>
    <property type="evidence" value="ECO:0007669"/>
    <property type="project" value="UniProtKB-KW"/>
</dbReference>
<evidence type="ECO:0000313" key="4">
    <source>
        <dbReference type="EMBL" id="OCK80103.1"/>
    </source>
</evidence>
<dbReference type="PROSITE" id="PS00061">
    <property type="entry name" value="ADH_SHORT"/>
    <property type="match status" value="1"/>
</dbReference>
<name>A0A8E2JF18_9PEZI</name>
<dbReference type="OrthoDB" id="37659at2759"/>
<dbReference type="PANTHER" id="PTHR43180:SF33">
    <property type="entry name" value="15-HYDROXYPROSTAGLANDIN DEHYDROGENASE [NAD(+)]-LIKE"/>
    <property type="match status" value="1"/>
</dbReference>
<dbReference type="InterPro" id="IPR036291">
    <property type="entry name" value="NAD(P)-bd_dom_sf"/>
</dbReference>
<dbReference type="InterPro" id="IPR002347">
    <property type="entry name" value="SDR_fam"/>
</dbReference>
<dbReference type="Gene3D" id="3.40.50.720">
    <property type="entry name" value="NAD(P)-binding Rossmann-like Domain"/>
    <property type="match status" value="1"/>
</dbReference>
<dbReference type="Proteomes" id="UP000250266">
    <property type="component" value="Unassembled WGS sequence"/>
</dbReference>
<evidence type="ECO:0000256" key="2">
    <source>
        <dbReference type="ARBA" id="ARBA00022857"/>
    </source>
</evidence>
<keyword evidence="2" id="KW-0521">NADP</keyword>
<reference evidence="4 5" key="1">
    <citation type="journal article" date="2016" name="Nat. Commun.">
        <title>Ectomycorrhizal ecology is imprinted in the genome of the dominant symbiotic fungus Cenococcum geophilum.</title>
        <authorList>
            <consortium name="DOE Joint Genome Institute"/>
            <person name="Peter M."/>
            <person name="Kohler A."/>
            <person name="Ohm R.A."/>
            <person name="Kuo A."/>
            <person name="Krutzmann J."/>
            <person name="Morin E."/>
            <person name="Arend M."/>
            <person name="Barry K.W."/>
            <person name="Binder M."/>
            <person name="Choi C."/>
            <person name="Clum A."/>
            <person name="Copeland A."/>
            <person name="Grisel N."/>
            <person name="Haridas S."/>
            <person name="Kipfer T."/>
            <person name="LaButti K."/>
            <person name="Lindquist E."/>
            <person name="Lipzen A."/>
            <person name="Maire R."/>
            <person name="Meier B."/>
            <person name="Mihaltcheva S."/>
            <person name="Molinier V."/>
            <person name="Murat C."/>
            <person name="Poggeler S."/>
            <person name="Quandt C.A."/>
            <person name="Sperisen C."/>
            <person name="Tritt A."/>
            <person name="Tisserant E."/>
            <person name="Crous P.W."/>
            <person name="Henrissat B."/>
            <person name="Nehls U."/>
            <person name="Egli S."/>
            <person name="Spatafora J.W."/>
            <person name="Grigoriev I.V."/>
            <person name="Martin F.M."/>
        </authorList>
    </citation>
    <scope>NUCLEOTIDE SEQUENCE [LARGE SCALE GENOMIC DNA]</scope>
    <source>
        <strain evidence="4 5">CBS 459.81</strain>
    </source>
</reference>
<keyword evidence="3" id="KW-0560">Oxidoreductase</keyword>